<keyword evidence="3" id="KW-1185">Reference proteome</keyword>
<feature type="compositionally biased region" description="Polar residues" evidence="1">
    <location>
        <begin position="480"/>
        <end position="495"/>
    </location>
</feature>
<sequence length="1043" mass="106077">MVLHVAAVQSLLFDEHPRQNPDDILRQARISHNSSVAALHVATSVNTVKPSLTRIQYELGSSLPYDYVSKGSSITSTHLSKATPKTITVKEVPRFGSVMAALPSAAASTSTDFPTCTAASTSSAPSAAAPEVTSCSGCYGDRTCDGRSATAVPVAAYCDADSSIANEEIRDADAANHIVEDVVEDIVDDVEDDDDDDEALSHDGGTATYYRKGDMKAAAAASRIAFLPTRHSASTSQPGVDMPPVLAAASARVPPGRRSATDIPGALLYSSRPLFPTVGAEVSFLTPNMYPPHGGSSGRRASRSCTGDPRDALQAFSSAAAAAAAGQGGEESGRISSQLHYSCSGGVGPPAALPPWSAFAHSLVRKETAAGPGDETRPSPGEWVLGRGRGGSSRAFAARLSATSGPWRQPAAPTASNYGDVGSFATGEMSAEEGMCDMADISAVSTGVMNGFPGGDVAAATGNVGPSHPLLQRHLFKENGGSQMPQVEGPNSSGSTGYGAATVRPTPTPAPPPLQCVPPALPGQLLEQSPPQDGPNSAPPGSPFSGRYNGMHAYGAAACDSVLQHAQDPATAPASAGALLPRMSAARARQAPLSPAVPAAYPAGSSDSSPAERPISLAAGVAALFEVVAPGPPESFASPPRASGRGGTSFAWGNSCRRSTSGAEFICPQGAVVRAGAMAAGPDSGLVVPRPVDPAPGGACPLRDAALGCSVPVDSKFGVDNADADLTEAASPFVVTGEQQQQQQQPPPRTSACKSHPSSSLLSSIGSGGGGGSSPGAQVLPAPSPGLKPTPLVAEDRQLPPRPASQSQGTRPLFPPPALQPPPSPHHRGHYNSMGSGGQSPSSPQSPVQQQQNAFTKRTPSQAQMLQQAWRRTDGKPTHPSMQPPAPSTVDGENQWASSHGSPASTASSVTAAGDPAGSGSRRRFSHLSLGAGLGAGLDLGLGTTPKQHSYHSHTPRSSHNVVQPLGVPGPALDTPSPMSSVATSRAGTSAAPPSSCSSIGGASDRRAALPGRGYRSLEITPEEHQNIMARMKAALSFLHRGH</sequence>
<dbReference type="EMBL" id="BSDZ01000025">
    <property type="protein sequence ID" value="GLI65738.1"/>
    <property type="molecule type" value="Genomic_DNA"/>
</dbReference>
<feature type="compositionally biased region" description="Low complexity" evidence="1">
    <location>
        <begin position="839"/>
        <end position="852"/>
    </location>
</feature>
<feature type="compositionally biased region" description="Polar residues" evidence="1">
    <location>
        <begin position="977"/>
        <end position="1001"/>
    </location>
</feature>
<evidence type="ECO:0000313" key="3">
    <source>
        <dbReference type="Proteomes" id="UP001165090"/>
    </source>
</evidence>
<feature type="compositionally biased region" description="Low complexity" evidence="1">
    <location>
        <begin position="897"/>
        <end position="913"/>
    </location>
</feature>
<feature type="region of interest" description="Disordered" evidence="1">
    <location>
        <begin position="734"/>
        <end position="925"/>
    </location>
</feature>
<evidence type="ECO:0000313" key="2">
    <source>
        <dbReference type="EMBL" id="GLI65738.1"/>
    </source>
</evidence>
<feature type="compositionally biased region" description="Polar residues" evidence="1">
    <location>
        <begin position="853"/>
        <end position="867"/>
    </location>
</feature>
<gene>
    <name evidence="2" type="ORF">VaNZ11_009326</name>
</gene>
<feature type="region of interest" description="Disordered" evidence="1">
    <location>
        <begin position="367"/>
        <end position="388"/>
    </location>
</feature>
<accession>A0ABQ5S8A7</accession>
<feature type="compositionally biased region" description="Low complexity" evidence="1">
    <location>
        <begin position="755"/>
        <end position="765"/>
    </location>
</feature>
<feature type="compositionally biased region" description="Polar residues" evidence="1">
    <location>
        <begin position="526"/>
        <end position="535"/>
    </location>
</feature>
<comment type="caution">
    <text evidence="2">The sequence shown here is derived from an EMBL/GenBank/DDBJ whole genome shotgun (WGS) entry which is preliminary data.</text>
</comment>
<feature type="compositionally biased region" description="Pro residues" evidence="1">
    <location>
        <begin position="506"/>
        <end position="521"/>
    </location>
</feature>
<proteinExistence type="predicted"/>
<reference evidence="2 3" key="1">
    <citation type="journal article" date="2023" name="IScience">
        <title>Expanded male sex-determining region conserved during the evolution of homothallism in the green alga Volvox.</title>
        <authorList>
            <person name="Yamamoto K."/>
            <person name="Matsuzaki R."/>
            <person name="Mahakham W."/>
            <person name="Heman W."/>
            <person name="Sekimoto H."/>
            <person name="Kawachi M."/>
            <person name="Minakuchi Y."/>
            <person name="Toyoda A."/>
            <person name="Nozaki H."/>
        </authorList>
    </citation>
    <scope>NUCLEOTIDE SEQUENCE [LARGE SCALE GENOMIC DNA]</scope>
    <source>
        <strain evidence="2 3">NIES-4468</strain>
    </source>
</reference>
<feature type="region of interest" description="Disordered" evidence="1">
    <location>
        <begin position="480"/>
        <end position="547"/>
    </location>
</feature>
<dbReference type="Proteomes" id="UP001165090">
    <property type="component" value="Unassembled WGS sequence"/>
</dbReference>
<feature type="region of interest" description="Disordered" evidence="1">
    <location>
        <begin position="945"/>
        <end position="1008"/>
    </location>
</feature>
<feature type="compositionally biased region" description="Pro residues" evidence="1">
    <location>
        <begin position="813"/>
        <end position="824"/>
    </location>
</feature>
<feature type="region of interest" description="Disordered" evidence="1">
    <location>
        <begin position="291"/>
        <end position="310"/>
    </location>
</feature>
<organism evidence="2 3">
    <name type="scientific">Volvox africanus</name>
    <dbReference type="NCBI Taxonomy" id="51714"/>
    <lineage>
        <taxon>Eukaryota</taxon>
        <taxon>Viridiplantae</taxon>
        <taxon>Chlorophyta</taxon>
        <taxon>core chlorophytes</taxon>
        <taxon>Chlorophyceae</taxon>
        <taxon>CS clade</taxon>
        <taxon>Chlamydomonadales</taxon>
        <taxon>Volvocaceae</taxon>
        <taxon>Volvox</taxon>
    </lineage>
</organism>
<evidence type="ECO:0000256" key="1">
    <source>
        <dbReference type="SAM" id="MobiDB-lite"/>
    </source>
</evidence>
<protein>
    <submittedName>
        <fullName evidence="2">Uncharacterized protein</fullName>
    </submittedName>
</protein>
<name>A0ABQ5S8A7_9CHLO</name>